<gene>
    <name evidence="2" type="ORF">MNEG_4687</name>
</gene>
<reference evidence="2 3" key="1">
    <citation type="journal article" date="2013" name="BMC Genomics">
        <title>Reconstruction of the lipid metabolism for the microalga Monoraphidium neglectum from its genome sequence reveals characteristics suitable for biofuel production.</title>
        <authorList>
            <person name="Bogen C."/>
            <person name="Al-Dilaimi A."/>
            <person name="Albersmeier A."/>
            <person name="Wichmann J."/>
            <person name="Grundmann M."/>
            <person name="Rupp O."/>
            <person name="Lauersen K.J."/>
            <person name="Blifernez-Klassen O."/>
            <person name="Kalinowski J."/>
            <person name="Goesmann A."/>
            <person name="Mussgnug J.H."/>
            <person name="Kruse O."/>
        </authorList>
    </citation>
    <scope>NUCLEOTIDE SEQUENCE [LARGE SCALE GENOMIC DNA]</scope>
    <source>
        <strain evidence="2 3">SAG 48.87</strain>
    </source>
</reference>
<dbReference type="InterPro" id="IPR015422">
    <property type="entry name" value="PyrdxlP-dep_Trfase_small"/>
</dbReference>
<dbReference type="PANTHER" id="PTHR14237">
    <property type="entry name" value="MOLYBDOPTERIN COFACTOR SULFURASE MOSC"/>
    <property type="match status" value="1"/>
</dbReference>
<dbReference type="EC" id="4.4.-.-" evidence="2"/>
<accession>A0A0D2L8V1</accession>
<dbReference type="RefSeq" id="XP_013902288.1">
    <property type="nucleotide sequence ID" value="XM_014046834.1"/>
</dbReference>
<dbReference type="KEGG" id="mng:MNEG_4687"/>
<evidence type="ECO:0000313" key="3">
    <source>
        <dbReference type="Proteomes" id="UP000054498"/>
    </source>
</evidence>
<dbReference type="SUPFAM" id="SSF53383">
    <property type="entry name" value="PLP-dependent transferases"/>
    <property type="match status" value="1"/>
</dbReference>
<dbReference type="Proteomes" id="UP000054498">
    <property type="component" value="Unassembled WGS sequence"/>
</dbReference>
<name>A0A0D2L8V1_9CHLO</name>
<dbReference type="STRING" id="145388.A0A0D2L8V1"/>
<dbReference type="GeneID" id="25737564"/>
<keyword evidence="2" id="KW-0456">Lyase</keyword>
<dbReference type="InterPro" id="IPR015424">
    <property type="entry name" value="PyrdxlP-dep_Trfase"/>
</dbReference>
<feature type="domain" description="Aminotransferase class V" evidence="1">
    <location>
        <begin position="5"/>
        <end position="219"/>
    </location>
</feature>
<dbReference type="InterPro" id="IPR000192">
    <property type="entry name" value="Aminotrans_V_dom"/>
</dbReference>
<dbReference type="OrthoDB" id="10264306at2759"/>
<dbReference type="Pfam" id="PF00266">
    <property type="entry name" value="Aminotran_5"/>
    <property type="match status" value="1"/>
</dbReference>
<dbReference type="PANTHER" id="PTHR14237:SF80">
    <property type="entry name" value="MOLYBDENUM COFACTOR SULFURASE"/>
    <property type="match status" value="1"/>
</dbReference>
<sequence length="232" mass="24550">MFGYPTGVGALIARRDAAAVLRPVYFGGGATVDATAEDAWRILLPAPEGLEAGTVPFLSIAALKHGFDLLDSLGGMAAIEAHTESLRSWAFPRLSALRHASGGPLLRIFGAHGEGAAAQAGIFQFLVLRPDGSLVAGTQVLADACRSGLHLRIGCHCNPGQCLFDLGIRPEEERARSLGGYVDFLTVMRPGPGGKLLPVQLPTGAVRASLGALSRFEDVYALEEFLRRTYLQ</sequence>
<evidence type="ECO:0000259" key="1">
    <source>
        <dbReference type="Pfam" id="PF00266"/>
    </source>
</evidence>
<keyword evidence="3" id="KW-1185">Reference proteome</keyword>
<protein>
    <submittedName>
        <fullName evidence="2">Molybdenum cofactor sulfurase</fullName>
        <ecNumber evidence="2">4.4.-.-</ecNumber>
    </submittedName>
</protein>
<proteinExistence type="predicted"/>
<dbReference type="Gene3D" id="3.90.1150.10">
    <property type="entry name" value="Aspartate Aminotransferase, domain 1"/>
    <property type="match status" value="1"/>
</dbReference>
<dbReference type="AlphaFoldDB" id="A0A0D2L8V1"/>
<dbReference type="GO" id="GO:0016829">
    <property type="term" value="F:lyase activity"/>
    <property type="evidence" value="ECO:0007669"/>
    <property type="project" value="UniProtKB-KW"/>
</dbReference>
<evidence type="ECO:0000313" key="2">
    <source>
        <dbReference type="EMBL" id="KIZ03269.1"/>
    </source>
</evidence>
<organism evidence="2 3">
    <name type="scientific">Monoraphidium neglectum</name>
    <dbReference type="NCBI Taxonomy" id="145388"/>
    <lineage>
        <taxon>Eukaryota</taxon>
        <taxon>Viridiplantae</taxon>
        <taxon>Chlorophyta</taxon>
        <taxon>core chlorophytes</taxon>
        <taxon>Chlorophyceae</taxon>
        <taxon>CS clade</taxon>
        <taxon>Sphaeropleales</taxon>
        <taxon>Selenastraceae</taxon>
        <taxon>Monoraphidium</taxon>
    </lineage>
</organism>
<dbReference type="EMBL" id="KK100882">
    <property type="protein sequence ID" value="KIZ03269.1"/>
    <property type="molecule type" value="Genomic_DNA"/>
</dbReference>